<proteinExistence type="predicted"/>
<dbReference type="Proteomes" id="UP000233837">
    <property type="component" value="Unassembled WGS sequence"/>
</dbReference>
<reference evidence="4 5" key="1">
    <citation type="journal article" date="2016" name="Sci. Rep.">
        <title>The Dendrobium catenatum Lindl. genome sequence provides insights into polysaccharide synthase, floral development and adaptive evolution.</title>
        <authorList>
            <person name="Zhang G.Q."/>
            <person name="Xu Q."/>
            <person name="Bian C."/>
            <person name="Tsai W.C."/>
            <person name="Yeh C.M."/>
            <person name="Liu K.W."/>
            <person name="Yoshida K."/>
            <person name="Zhang L.S."/>
            <person name="Chang S.B."/>
            <person name="Chen F."/>
            <person name="Shi Y."/>
            <person name="Su Y.Y."/>
            <person name="Zhang Y.Q."/>
            <person name="Chen L.J."/>
            <person name="Yin Y."/>
            <person name="Lin M."/>
            <person name="Huang H."/>
            <person name="Deng H."/>
            <person name="Wang Z.W."/>
            <person name="Zhu S.L."/>
            <person name="Zhao X."/>
            <person name="Deng C."/>
            <person name="Niu S.C."/>
            <person name="Huang J."/>
            <person name="Wang M."/>
            <person name="Liu G.H."/>
            <person name="Yang H.J."/>
            <person name="Xiao X.J."/>
            <person name="Hsiao Y.Y."/>
            <person name="Wu W.L."/>
            <person name="Chen Y.Y."/>
            <person name="Mitsuda N."/>
            <person name="Ohme-Takagi M."/>
            <person name="Luo Y.B."/>
            <person name="Van de Peer Y."/>
            <person name="Liu Z.J."/>
        </authorList>
    </citation>
    <scope>NUCLEOTIDE SEQUENCE [LARGE SCALE GENOMIC DNA]</scope>
    <source>
        <tissue evidence="4">The whole plant</tissue>
    </source>
</reference>
<dbReference type="InterPro" id="IPR043502">
    <property type="entry name" value="DNA/RNA_pol_sf"/>
</dbReference>
<dbReference type="PANTHER" id="PTHR11439:SF467">
    <property type="entry name" value="INTEGRASE CATALYTIC DOMAIN-CONTAINING PROTEIN"/>
    <property type="match status" value="1"/>
</dbReference>
<dbReference type="EMBL" id="KZ503291">
    <property type="protein sequence ID" value="PKU66131.1"/>
    <property type="molecule type" value="Genomic_DNA"/>
</dbReference>
<dbReference type="InterPro" id="IPR057670">
    <property type="entry name" value="SH3_retrovirus"/>
</dbReference>
<accession>A0A2I0VRV1</accession>
<evidence type="ECO:0000256" key="1">
    <source>
        <dbReference type="SAM" id="MobiDB-lite"/>
    </source>
</evidence>
<keyword evidence="5" id="KW-1185">Reference proteome</keyword>
<feature type="region of interest" description="Disordered" evidence="1">
    <location>
        <begin position="75"/>
        <end position="96"/>
    </location>
</feature>
<protein>
    <submittedName>
        <fullName evidence="4">Retrovirus-related Pol polyprotein from transposon TNT 1-94</fullName>
    </submittedName>
</protein>
<feature type="domain" description="Reverse transcriptase Ty1/copia-type" evidence="2">
    <location>
        <begin position="169"/>
        <end position="411"/>
    </location>
</feature>
<gene>
    <name evidence="4" type="ORF">MA16_Dca009505</name>
</gene>
<dbReference type="Pfam" id="PF25597">
    <property type="entry name" value="SH3_retrovirus"/>
    <property type="match status" value="1"/>
</dbReference>
<dbReference type="Pfam" id="PF07727">
    <property type="entry name" value="RVT_2"/>
    <property type="match status" value="1"/>
</dbReference>
<evidence type="ECO:0000313" key="5">
    <source>
        <dbReference type="Proteomes" id="UP000233837"/>
    </source>
</evidence>
<evidence type="ECO:0000259" key="3">
    <source>
        <dbReference type="Pfam" id="PF25597"/>
    </source>
</evidence>
<dbReference type="PANTHER" id="PTHR11439">
    <property type="entry name" value="GAG-POL-RELATED RETROTRANSPOSON"/>
    <property type="match status" value="1"/>
</dbReference>
<dbReference type="SUPFAM" id="SSF56672">
    <property type="entry name" value="DNA/RNA polymerases"/>
    <property type="match status" value="1"/>
</dbReference>
<dbReference type="InterPro" id="IPR013103">
    <property type="entry name" value="RVT_2"/>
</dbReference>
<name>A0A2I0VRV1_9ASPA</name>
<organism evidence="4 5">
    <name type="scientific">Dendrobium catenatum</name>
    <dbReference type="NCBI Taxonomy" id="906689"/>
    <lineage>
        <taxon>Eukaryota</taxon>
        <taxon>Viridiplantae</taxon>
        <taxon>Streptophyta</taxon>
        <taxon>Embryophyta</taxon>
        <taxon>Tracheophyta</taxon>
        <taxon>Spermatophyta</taxon>
        <taxon>Magnoliopsida</taxon>
        <taxon>Liliopsida</taxon>
        <taxon>Asparagales</taxon>
        <taxon>Orchidaceae</taxon>
        <taxon>Epidendroideae</taxon>
        <taxon>Malaxideae</taxon>
        <taxon>Dendrobiinae</taxon>
        <taxon>Dendrobium</taxon>
    </lineage>
</organism>
<evidence type="ECO:0000313" key="4">
    <source>
        <dbReference type="EMBL" id="PKU66131.1"/>
    </source>
</evidence>
<evidence type="ECO:0000259" key="2">
    <source>
        <dbReference type="Pfam" id="PF07727"/>
    </source>
</evidence>
<reference evidence="4 5" key="2">
    <citation type="journal article" date="2017" name="Nature">
        <title>The Apostasia genome and the evolution of orchids.</title>
        <authorList>
            <person name="Zhang G.Q."/>
            <person name="Liu K.W."/>
            <person name="Li Z."/>
            <person name="Lohaus R."/>
            <person name="Hsiao Y.Y."/>
            <person name="Niu S.C."/>
            <person name="Wang J.Y."/>
            <person name="Lin Y.C."/>
            <person name="Xu Q."/>
            <person name="Chen L.J."/>
            <person name="Yoshida K."/>
            <person name="Fujiwara S."/>
            <person name="Wang Z.W."/>
            <person name="Zhang Y.Q."/>
            <person name="Mitsuda N."/>
            <person name="Wang M."/>
            <person name="Liu G.H."/>
            <person name="Pecoraro L."/>
            <person name="Huang H.X."/>
            <person name="Xiao X.J."/>
            <person name="Lin M."/>
            <person name="Wu X.Y."/>
            <person name="Wu W.L."/>
            <person name="Chen Y.Y."/>
            <person name="Chang S.B."/>
            <person name="Sakamoto S."/>
            <person name="Ohme-Takagi M."/>
            <person name="Yagi M."/>
            <person name="Zeng S.J."/>
            <person name="Shen C.Y."/>
            <person name="Yeh C.M."/>
            <person name="Luo Y.B."/>
            <person name="Tsai W.C."/>
            <person name="Van de Peer Y."/>
            <person name="Liu Z.J."/>
        </authorList>
    </citation>
    <scope>NUCLEOTIDE SEQUENCE [LARGE SCALE GENOMIC DNA]</scope>
    <source>
        <tissue evidence="4">The whole plant</tissue>
    </source>
</reference>
<sequence>MHKGYKCYDITSGKIYISRHVVFYEHHFPFKTKEHQTHHTITPKPNNIPPSLLIPSSTLPKHTAHGPPGMTLQDHITPTSHRTPNEPVTEEPIPASTQHIPSPQPIPLAHPTHPMTTRLKSGISKPRKILNLLTQTSPHDPPASYTQALKLTHWKNAMVAEIEALRHQATWSLVPPPSNKPVLGCKWTFKTKLLPTGQVDRHKARLVALGYNQQFGINYTETFSPVAKMPTIRLLLTLALHHQWPLHQLDVSNAFLHGDLPDDIYMRQPPGFVDPNNPTAVCKLHKSLYGLKQTPRQWFQKLTNFLQSQGFAFSRSDPSLLLLNTSQIQLYILIYVDDFLVTGNDATAIQRLLHQLQTQFALKQLGHISLFLGIQVTQSSTGYFLSQEHYATKLLNDAGFKDCKPAPTPITPKSNLQPALNPPYSDPSLYRRLAGSLQYLSITRSDIAYATNRVCQHMQHPTEQDFKDLKCLLRYINDTLSFGLPITIGNLDLHSYSDAD</sequence>
<dbReference type="AlphaFoldDB" id="A0A2I0VRV1"/>
<feature type="domain" description="Retroviral polymerase SH3-like" evidence="3">
    <location>
        <begin position="2"/>
        <end position="34"/>
    </location>
</feature>